<dbReference type="EMBL" id="JAAGOA010000006">
    <property type="protein sequence ID" value="NEE00701.1"/>
    <property type="molecule type" value="Genomic_DNA"/>
</dbReference>
<organism evidence="5 6">
    <name type="scientific">Phytoactinopolyspora halotolerans</name>
    <dbReference type="NCBI Taxonomy" id="1981512"/>
    <lineage>
        <taxon>Bacteria</taxon>
        <taxon>Bacillati</taxon>
        <taxon>Actinomycetota</taxon>
        <taxon>Actinomycetes</taxon>
        <taxon>Jiangellales</taxon>
        <taxon>Jiangellaceae</taxon>
        <taxon>Phytoactinopolyspora</taxon>
    </lineage>
</organism>
<dbReference type="SUPFAM" id="SSF100950">
    <property type="entry name" value="NagB/RpiA/CoA transferase-like"/>
    <property type="match status" value="1"/>
</dbReference>
<dbReference type="RefSeq" id="WP_163736833.1">
    <property type="nucleotide sequence ID" value="NZ_JAAGOA010000006.1"/>
</dbReference>
<evidence type="ECO:0000259" key="4">
    <source>
        <dbReference type="PROSITE" id="PS51000"/>
    </source>
</evidence>
<dbReference type="AlphaFoldDB" id="A0A6L9S7I2"/>
<keyword evidence="6" id="KW-1185">Reference proteome</keyword>
<keyword evidence="1" id="KW-0805">Transcription regulation</keyword>
<protein>
    <submittedName>
        <fullName evidence="5">DeoR/GlpR transcriptional regulator</fullName>
    </submittedName>
</protein>
<dbReference type="SMART" id="SM01134">
    <property type="entry name" value="DeoRC"/>
    <property type="match status" value="1"/>
</dbReference>
<dbReference type="InterPro" id="IPR050313">
    <property type="entry name" value="Carb_Metab_HTH_regulators"/>
</dbReference>
<dbReference type="PANTHER" id="PTHR30363">
    <property type="entry name" value="HTH-TYPE TRANSCRIPTIONAL REGULATOR SRLR-RELATED"/>
    <property type="match status" value="1"/>
</dbReference>
<keyword evidence="3" id="KW-0804">Transcription</keyword>
<dbReference type="PANTHER" id="PTHR30363:SF44">
    <property type="entry name" value="AGA OPERON TRANSCRIPTIONAL REPRESSOR-RELATED"/>
    <property type="match status" value="1"/>
</dbReference>
<gene>
    <name evidence="5" type="ORF">G1H10_11030</name>
</gene>
<dbReference type="Gene3D" id="1.10.10.10">
    <property type="entry name" value="Winged helix-like DNA-binding domain superfamily/Winged helix DNA-binding domain"/>
    <property type="match status" value="1"/>
</dbReference>
<reference evidence="5 6" key="1">
    <citation type="submission" date="2020-02" db="EMBL/GenBank/DDBJ databases">
        <authorList>
            <person name="Li X.-J."/>
            <person name="Han X.-M."/>
        </authorList>
    </citation>
    <scope>NUCLEOTIDE SEQUENCE [LARGE SCALE GENOMIC DNA]</scope>
    <source>
        <strain evidence="5 6">CCTCC AB 2017055</strain>
    </source>
</reference>
<name>A0A6L9S7I2_9ACTN</name>
<comment type="caution">
    <text evidence="5">The sequence shown here is derived from an EMBL/GenBank/DDBJ whole genome shotgun (WGS) entry which is preliminary data.</text>
</comment>
<sequence>MSESRQQKMLESYHLLAYLHTAGKVNHVQDGPDQAHSAAALRYDAAPRRRAAILNRLRRAGHVSVSDISRQLQVSEMTVRRDLRRLADEGDAVLVHGGASLPPGTRAHPAFLARAQIKADAKRRIGKVAADLVSPADTVGIDAGTTALEVANALPGDFAGCVVTHSVPVLTAMLTRPSIRSIVVGGELSPENQALIGPSAAQFVANLRLDVLMVGATSVDERGIYVLSELELGAKRALVDAADHVVLVCDTSKEAAPGPVRVCGLDLIDTVVTDGAFGERMTQRLRQNGTRVIVA</sequence>
<evidence type="ECO:0000313" key="5">
    <source>
        <dbReference type="EMBL" id="NEE00701.1"/>
    </source>
</evidence>
<dbReference type="GO" id="GO:0003677">
    <property type="term" value="F:DNA binding"/>
    <property type="evidence" value="ECO:0007669"/>
    <property type="project" value="UniProtKB-KW"/>
</dbReference>
<dbReference type="InterPro" id="IPR037171">
    <property type="entry name" value="NagB/RpiA_transferase-like"/>
</dbReference>
<dbReference type="SUPFAM" id="SSF46785">
    <property type="entry name" value="Winged helix' DNA-binding domain"/>
    <property type="match status" value="1"/>
</dbReference>
<dbReference type="InterPro" id="IPR036390">
    <property type="entry name" value="WH_DNA-bd_sf"/>
</dbReference>
<proteinExistence type="predicted"/>
<dbReference type="InterPro" id="IPR001034">
    <property type="entry name" value="DeoR_HTH"/>
</dbReference>
<keyword evidence="2" id="KW-0238">DNA-binding</keyword>
<evidence type="ECO:0000256" key="1">
    <source>
        <dbReference type="ARBA" id="ARBA00023015"/>
    </source>
</evidence>
<dbReference type="InterPro" id="IPR036388">
    <property type="entry name" value="WH-like_DNA-bd_sf"/>
</dbReference>
<dbReference type="PRINTS" id="PR00037">
    <property type="entry name" value="HTHLACR"/>
</dbReference>
<accession>A0A6L9S7I2</accession>
<dbReference type="GO" id="GO:0003700">
    <property type="term" value="F:DNA-binding transcription factor activity"/>
    <property type="evidence" value="ECO:0007669"/>
    <property type="project" value="InterPro"/>
</dbReference>
<evidence type="ECO:0000313" key="6">
    <source>
        <dbReference type="Proteomes" id="UP000475214"/>
    </source>
</evidence>
<dbReference type="Pfam" id="PF00455">
    <property type="entry name" value="DeoRC"/>
    <property type="match status" value="1"/>
</dbReference>
<dbReference type="Pfam" id="PF08220">
    <property type="entry name" value="HTH_DeoR"/>
    <property type="match status" value="1"/>
</dbReference>
<dbReference type="InterPro" id="IPR014036">
    <property type="entry name" value="DeoR-like_C"/>
</dbReference>
<evidence type="ECO:0000256" key="2">
    <source>
        <dbReference type="ARBA" id="ARBA00023125"/>
    </source>
</evidence>
<evidence type="ECO:0000256" key="3">
    <source>
        <dbReference type="ARBA" id="ARBA00023163"/>
    </source>
</evidence>
<dbReference type="SMART" id="SM00420">
    <property type="entry name" value="HTH_DEOR"/>
    <property type="match status" value="1"/>
</dbReference>
<feature type="domain" description="HTH deoR-type" evidence="4">
    <location>
        <begin position="46"/>
        <end position="101"/>
    </location>
</feature>
<dbReference type="Gene3D" id="3.40.50.1360">
    <property type="match status" value="1"/>
</dbReference>
<dbReference type="InterPro" id="IPR018356">
    <property type="entry name" value="Tscrpt_reg_HTH_DeoR_CS"/>
</dbReference>
<dbReference type="Proteomes" id="UP000475214">
    <property type="component" value="Unassembled WGS sequence"/>
</dbReference>
<dbReference type="PROSITE" id="PS00894">
    <property type="entry name" value="HTH_DEOR_1"/>
    <property type="match status" value="1"/>
</dbReference>
<dbReference type="PROSITE" id="PS51000">
    <property type="entry name" value="HTH_DEOR_2"/>
    <property type="match status" value="1"/>
</dbReference>